<feature type="non-terminal residue" evidence="2">
    <location>
        <position position="1"/>
    </location>
</feature>
<reference evidence="2" key="1">
    <citation type="journal article" date="2021" name="Nat. Commun.">
        <title>Genetic determinants of endophytism in the Arabidopsis root mycobiome.</title>
        <authorList>
            <person name="Mesny F."/>
            <person name="Miyauchi S."/>
            <person name="Thiergart T."/>
            <person name="Pickel B."/>
            <person name="Atanasova L."/>
            <person name="Karlsson M."/>
            <person name="Huettel B."/>
            <person name="Barry K.W."/>
            <person name="Haridas S."/>
            <person name="Chen C."/>
            <person name="Bauer D."/>
            <person name="Andreopoulos W."/>
            <person name="Pangilinan J."/>
            <person name="LaButti K."/>
            <person name="Riley R."/>
            <person name="Lipzen A."/>
            <person name="Clum A."/>
            <person name="Drula E."/>
            <person name="Henrissat B."/>
            <person name="Kohler A."/>
            <person name="Grigoriev I.V."/>
            <person name="Martin F.M."/>
            <person name="Hacquard S."/>
        </authorList>
    </citation>
    <scope>NUCLEOTIDE SEQUENCE</scope>
    <source>
        <strain evidence="2">MPI-CAGE-AT-0147</strain>
    </source>
</reference>
<sequence>NSSGLSVVKRVRTWHGNSQESGMAILRELKVLISPLTRRHPNIVSLEMYAWEVLEGGTPAISPVLYLERAAGSLADLQTQEKLPYSRKRAIMLDISRGLSALHAVGVIHGDLKSENVLVFQNGNGYLAKLCDFGFSIILADIDGSKARLVGGTALWMAPECSKRDTIPASLLKKTDYYPLGLL</sequence>
<dbReference type="GO" id="GO:0004672">
    <property type="term" value="F:protein kinase activity"/>
    <property type="evidence" value="ECO:0007669"/>
    <property type="project" value="InterPro"/>
</dbReference>
<dbReference type="PROSITE" id="PS50011">
    <property type="entry name" value="PROTEIN_KINASE_DOM"/>
    <property type="match status" value="1"/>
</dbReference>
<gene>
    <name evidence="2" type="ORF">EDB81DRAFT_618433</name>
</gene>
<feature type="domain" description="Protein kinase" evidence="1">
    <location>
        <begin position="1"/>
        <end position="183"/>
    </location>
</feature>
<dbReference type="InterPro" id="IPR008271">
    <property type="entry name" value="Ser/Thr_kinase_AS"/>
</dbReference>
<protein>
    <submittedName>
        <fullName evidence="2">Kinase-like domain-containing protein</fullName>
    </submittedName>
</protein>
<feature type="non-terminal residue" evidence="2">
    <location>
        <position position="183"/>
    </location>
</feature>
<keyword evidence="3" id="KW-1185">Reference proteome</keyword>
<dbReference type="Pfam" id="PF00069">
    <property type="entry name" value="Pkinase"/>
    <property type="match status" value="1"/>
</dbReference>
<keyword evidence="2" id="KW-0808">Transferase</keyword>
<dbReference type="InterPro" id="IPR011009">
    <property type="entry name" value="Kinase-like_dom_sf"/>
</dbReference>
<comment type="caution">
    <text evidence="2">The sequence shown here is derived from an EMBL/GenBank/DDBJ whole genome shotgun (WGS) entry which is preliminary data.</text>
</comment>
<dbReference type="GO" id="GO:0005737">
    <property type="term" value="C:cytoplasm"/>
    <property type="evidence" value="ECO:0007669"/>
    <property type="project" value="TreeGrafter"/>
</dbReference>
<dbReference type="InterPro" id="IPR050167">
    <property type="entry name" value="Ser_Thr_protein_kinase"/>
</dbReference>
<dbReference type="EMBL" id="JAGMUV010000001">
    <property type="protein sequence ID" value="KAH7176012.1"/>
    <property type="molecule type" value="Genomic_DNA"/>
</dbReference>
<dbReference type="Gene3D" id="1.10.510.10">
    <property type="entry name" value="Transferase(Phosphotransferase) domain 1"/>
    <property type="match status" value="1"/>
</dbReference>
<name>A0A9P9FU45_9HYPO</name>
<keyword evidence="2" id="KW-0418">Kinase</keyword>
<evidence type="ECO:0000313" key="2">
    <source>
        <dbReference type="EMBL" id="KAH7176012.1"/>
    </source>
</evidence>
<dbReference type="SUPFAM" id="SSF56112">
    <property type="entry name" value="Protein kinase-like (PK-like)"/>
    <property type="match status" value="1"/>
</dbReference>
<dbReference type="PANTHER" id="PTHR23257">
    <property type="entry name" value="SERINE-THREONINE PROTEIN KINASE"/>
    <property type="match status" value="1"/>
</dbReference>
<dbReference type="PROSITE" id="PS00108">
    <property type="entry name" value="PROTEIN_KINASE_ST"/>
    <property type="match status" value="1"/>
</dbReference>
<accession>A0A9P9FU45</accession>
<evidence type="ECO:0000259" key="1">
    <source>
        <dbReference type="PROSITE" id="PS50011"/>
    </source>
</evidence>
<dbReference type="OrthoDB" id="5105315at2759"/>
<dbReference type="GO" id="GO:0005524">
    <property type="term" value="F:ATP binding"/>
    <property type="evidence" value="ECO:0007669"/>
    <property type="project" value="InterPro"/>
</dbReference>
<dbReference type="GO" id="GO:0007165">
    <property type="term" value="P:signal transduction"/>
    <property type="evidence" value="ECO:0007669"/>
    <property type="project" value="TreeGrafter"/>
</dbReference>
<proteinExistence type="predicted"/>
<dbReference type="Proteomes" id="UP000738349">
    <property type="component" value="Unassembled WGS sequence"/>
</dbReference>
<dbReference type="AlphaFoldDB" id="A0A9P9FU45"/>
<dbReference type="InterPro" id="IPR000719">
    <property type="entry name" value="Prot_kinase_dom"/>
</dbReference>
<organism evidence="2 3">
    <name type="scientific">Dactylonectria macrodidyma</name>
    <dbReference type="NCBI Taxonomy" id="307937"/>
    <lineage>
        <taxon>Eukaryota</taxon>
        <taxon>Fungi</taxon>
        <taxon>Dikarya</taxon>
        <taxon>Ascomycota</taxon>
        <taxon>Pezizomycotina</taxon>
        <taxon>Sordariomycetes</taxon>
        <taxon>Hypocreomycetidae</taxon>
        <taxon>Hypocreales</taxon>
        <taxon>Nectriaceae</taxon>
        <taxon>Dactylonectria</taxon>
    </lineage>
</organism>
<dbReference type="SMART" id="SM00220">
    <property type="entry name" value="S_TKc"/>
    <property type="match status" value="1"/>
</dbReference>
<dbReference type="PANTHER" id="PTHR23257:SF963">
    <property type="entry name" value="AT08303P"/>
    <property type="match status" value="1"/>
</dbReference>
<evidence type="ECO:0000313" key="3">
    <source>
        <dbReference type="Proteomes" id="UP000738349"/>
    </source>
</evidence>